<comment type="caution">
    <text evidence="1">The sequence shown here is derived from an EMBL/GenBank/DDBJ whole genome shotgun (WGS) entry which is preliminary data.</text>
</comment>
<dbReference type="AlphaFoldDB" id="C2BG00"/>
<evidence type="ECO:0000313" key="2">
    <source>
        <dbReference type="Proteomes" id="UP000005984"/>
    </source>
</evidence>
<dbReference type="RefSeq" id="WP_004829041.1">
    <property type="nucleotide sequence ID" value="NZ_GG666049.1"/>
</dbReference>
<proteinExistence type="predicted"/>
<name>C2BG00_9FIRM</name>
<evidence type="ECO:0008006" key="3">
    <source>
        <dbReference type="Google" id="ProtNLM"/>
    </source>
</evidence>
<organism evidence="1 2">
    <name type="scientific">Anaerococcus lactolyticus ATCC 51172</name>
    <dbReference type="NCBI Taxonomy" id="525254"/>
    <lineage>
        <taxon>Bacteria</taxon>
        <taxon>Bacillati</taxon>
        <taxon>Bacillota</taxon>
        <taxon>Tissierellia</taxon>
        <taxon>Tissierellales</taxon>
        <taxon>Peptoniphilaceae</taxon>
        <taxon>Anaerococcus</taxon>
    </lineage>
</organism>
<evidence type="ECO:0000313" key="1">
    <source>
        <dbReference type="EMBL" id="EEI86115.1"/>
    </source>
</evidence>
<protein>
    <recommendedName>
        <fullName evidence="3">DUF4303 domain-containing protein</fullName>
    </recommendedName>
</protein>
<dbReference type="HOGENOM" id="CLU_1522138_0_0_9"/>
<sequence>MTNELKAYEDRYDYTVRGQEFQKGFEDLIIELSLTAETSYTIYVDTENNDIDAMPSCDYGSVSDTYYGINKAILDWEIESGHSRISDAFESSELEDFATEDEVKELRRKFEEEKDYSEDWYEDKRDFYRDYATDYVEFLLNAENENIDKGVEAYARDTVDFYKEQFDEKYYELLED</sequence>
<accession>C2BG00</accession>
<keyword evidence="2" id="KW-1185">Reference proteome</keyword>
<reference evidence="1 2" key="1">
    <citation type="submission" date="2008-10" db="EMBL/GenBank/DDBJ databases">
        <authorList>
            <person name="Qin X."/>
            <person name="Bachman B."/>
            <person name="Battles P."/>
            <person name="Bell A."/>
            <person name="Bess C."/>
            <person name="Bickham C."/>
            <person name="Chaboub L."/>
            <person name="Chen D."/>
            <person name="Coyle M."/>
            <person name="Deiros D.R."/>
            <person name="Dinh H."/>
            <person name="Forbes L."/>
            <person name="Fowler G."/>
            <person name="Francisco L."/>
            <person name="Fu Q."/>
            <person name="Gubbala S."/>
            <person name="Hale W."/>
            <person name="Han Y."/>
            <person name="Hemphill L."/>
            <person name="Highlander S.K."/>
            <person name="Hirani K."/>
            <person name="Hogues M."/>
            <person name="Jackson L."/>
            <person name="Jakkamsetti A."/>
            <person name="Javaid M."/>
            <person name="Jiang H."/>
            <person name="Korchina V."/>
            <person name="Kovar C."/>
            <person name="Lara F."/>
            <person name="Lee S."/>
            <person name="Mata R."/>
            <person name="Mathew T."/>
            <person name="Moen C."/>
            <person name="Morales K."/>
            <person name="Munidasa M."/>
            <person name="Nazareth L."/>
            <person name="Ngo R."/>
            <person name="Nguyen L."/>
            <person name="Okwuonu G."/>
            <person name="Ongeri F."/>
            <person name="Patil S."/>
            <person name="Petrosino J."/>
            <person name="Pham C."/>
            <person name="Pham P."/>
            <person name="Pu L.-L."/>
            <person name="Puazo M."/>
            <person name="Raj R."/>
            <person name="Reid J."/>
            <person name="Rouhana J."/>
            <person name="Saada N."/>
            <person name="Shang Y."/>
            <person name="Simmons D."/>
            <person name="Thornton R."/>
            <person name="Warren J."/>
            <person name="Weissenberger G."/>
            <person name="Zhang J."/>
            <person name="Zhang L."/>
            <person name="Zhou C."/>
            <person name="Zhu D."/>
            <person name="Muzny D."/>
            <person name="Worley K."/>
            <person name="Gibbs R."/>
        </authorList>
    </citation>
    <scope>NUCLEOTIDE SEQUENCE [LARGE SCALE GENOMIC DNA]</scope>
    <source>
        <strain evidence="1 2">ATCC 51172</strain>
    </source>
</reference>
<dbReference type="STRING" id="525254.HMPREF0072_1270"/>
<gene>
    <name evidence="1" type="ORF">HMPREF0072_1270</name>
</gene>
<dbReference type="EMBL" id="ABYO01000214">
    <property type="protein sequence ID" value="EEI86115.1"/>
    <property type="molecule type" value="Genomic_DNA"/>
</dbReference>
<dbReference type="eggNOG" id="ENOG50341FV">
    <property type="taxonomic scope" value="Bacteria"/>
</dbReference>
<dbReference type="Proteomes" id="UP000005984">
    <property type="component" value="Unassembled WGS sequence"/>
</dbReference>